<accession>A0A2A9CPE0</accession>
<keyword evidence="4" id="KW-1185">Reference proteome</keyword>
<evidence type="ECO:0000313" key="3">
    <source>
        <dbReference type="EMBL" id="PFG16327.1"/>
    </source>
</evidence>
<feature type="compositionally biased region" description="Polar residues" evidence="1">
    <location>
        <begin position="246"/>
        <end position="256"/>
    </location>
</feature>
<gene>
    <name evidence="3" type="ORF">ATK74_0862</name>
</gene>
<keyword evidence="2" id="KW-1133">Transmembrane helix</keyword>
<evidence type="ECO:0000256" key="2">
    <source>
        <dbReference type="SAM" id="Phobius"/>
    </source>
</evidence>
<comment type="caution">
    <text evidence="3">The sequence shown here is derived from an EMBL/GenBank/DDBJ whole genome shotgun (WGS) entry which is preliminary data.</text>
</comment>
<dbReference type="EMBL" id="PDJC01000001">
    <property type="protein sequence ID" value="PFG16327.1"/>
    <property type="molecule type" value="Genomic_DNA"/>
</dbReference>
<name>A0A2A9CPE0_9ACTN</name>
<protein>
    <submittedName>
        <fullName evidence="3">Uncharacterized protein</fullName>
    </submittedName>
</protein>
<reference evidence="3 4" key="1">
    <citation type="submission" date="2017-10" db="EMBL/GenBank/DDBJ databases">
        <title>Sequencing the genomes of 1000 actinobacteria strains.</title>
        <authorList>
            <person name="Klenk H.-P."/>
        </authorList>
    </citation>
    <scope>NUCLEOTIDE SEQUENCE [LARGE SCALE GENOMIC DNA]</scope>
    <source>
        <strain evidence="3 4">DSM 15597</strain>
    </source>
</reference>
<organism evidence="3 4">
    <name type="scientific">Propionicimonas paludicola</name>
    <dbReference type="NCBI Taxonomy" id="185243"/>
    <lineage>
        <taxon>Bacteria</taxon>
        <taxon>Bacillati</taxon>
        <taxon>Actinomycetota</taxon>
        <taxon>Actinomycetes</taxon>
        <taxon>Propionibacteriales</taxon>
        <taxon>Nocardioidaceae</taxon>
        <taxon>Propionicimonas</taxon>
    </lineage>
</organism>
<evidence type="ECO:0000313" key="4">
    <source>
        <dbReference type="Proteomes" id="UP000226079"/>
    </source>
</evidence>
<keyword evidence="2" id="KW-0812">Transmembrane</keyword>
<feature type="transmembrane region" description="Helical" evidence="2">
    <location>
        <begin position="211"/>
        <end position="232"/>
    </location>
</feature>
<dbReference type="Proteomes" id="UP000226079">
    <property type="component" value="Unassembled WGS sequence"/>
</dbReference>
<proteinExistence type="predicted"/>
<feature type="region of interest" description="Disordered" evidence="1">
    <location>
        <begin position="238"/>
        <end position="300"/>
    </location>
</feature>
<keyword evidence="2" id="KW-0472">Membrane</keyword>
<evidence type="ECO:0000256" key="1">
    <source>
        <dbReference type="SAM" id="MobiDB-lite"/>
    </source>
</evidence>
<sequence>MRACAGAAQWVHLGSRARLDEMSTPTPDGQPAARPFPLLASDPPKVGDYWIDARLTAAASGVAYLGHDPVNTSAIVILLSEGAAGDAAARDRFAGLINQLHIDTVLARGGHGQDDGRLAVRFRPDTDDPAVGDELPDTPWVALAYDASAASVAEAQRILDDVALIGVAAQGRPTGPDYRLHWIDQVRPGIAKLWPLPWPGRHDRAGWGSILASWLLMILLCALAVLIAILLFQQAPTQAPRPPVPTTGSPNATVTVSSSASPSPSPSPSSSSPSSASPSPSPGASSPSGSAGSPSPNSRL</sequence>
<dbReference type="AlphaFoldDB" id="A0A2A9CPE0"/>
<feature type="compositionally biased region" description="Low complexity" evidence="1">
    <location>
        <begin position="257"/>
        <end position="300"/>
    </location>
</feature>